<sequence length="133" mass="15089">MERREELKWFFFDIANYGAGAAQWTWGLEKCFDLDFTTTSSMRYVGDSNNHNASTLSFYELESFRSFGESSYNGQSICLQPFPDLRPVFYNTVNSIGIPAVKSIAIGCYGDKVVRGFSPDKEGLFSFPIKQDN</sequence>
<protein>
    <submittedName>
        <fullName evidence="1">Uncharacterized protein</fullName>
    </submittedName>
</protein>
<accession>A0A7R8ZL49</accession>
<proteinExistence type="predicted"/>
<reference evidence="1" key="1">
    <citation type="submission" date="2020-11" db="EMBL/GenBank/DDBJ databases">
        <authorList>
            <person name="Tran Van P."/>
        </authorList>
    </citation>
    <scope>NUCLEOTIDE SEQUENCE</scope>
</reference>
<gene>
    <name evidence="1" type="ORF">CTOB1V02_LOCUS2030</name>
</gene>
<dbReference type="AlphaFoldDB" id="A0A7R8ZL49"/>
<name>A0A7R8ZL49_9CRUS</name>
<organism evidence="1">
    <name type="scientific">Cyprideis torosa</name>
    <dbReference type="NCBI Taxonomy" id="163714"/>
    <lineage>
        <taxon>Eukaryota</taxon>
        <taxon>Metazoa</taxon>
        <taxon>Ecdysozoa</taxon>
        <taxon>Arthropoda</taxon>
        <taxon>Crustacea</taxon>
        <taxon>Oligostraca</taxon>
        <taxon>Ostracoda</taxon>
        <taxon>Podocopa</taxon>
        <taxon>Podocopida</taxon>
        <taxon>Cytherocopina</taxon>
        <taxon>Cytheroidea</taxon>
        <taxon>Cytherideidae</taxon>
        <taxon>Cyprideis</taxon>
    </lineage>
</organism>
<evidence type="ECO:0000313" key="1">
    <source>
        <dbReference type="EMBL" id="CAD7224060.1"/>
    </source>
</evidence>
<dbReference type="EMBL" id="OB660301">
    <property type="protein sequence ID" value="CAD7224060.1"/>
    <property type="molecule type" value="Genomic_DNA"/>
</dbReference>